<dbReference type="PATRIC" id="fig|507754.4.peg.57"/>
<dbReference type="NCBIfam" id="NF033542">
    <property type="entry name" value="transpos_IS110"/>
    <property type="match status" value="1"/>
</dbReference>
<dbReference type="AlphaFoldDB" id="A0A0P9ESD6"/>
<dbReference type="GO" id="GO:0006313">
    <property type="term" value="P:DNA transposition"/>
    <property type="evidence" value="ECO:0007669"/>
    <property type="project" value="InterPro"/>
</dbReference>
<feature type="domain" description="Transposase IS110-like N-terminal" evidence="1">
    <location>
        <begin position="6"/>
        <end position="148"/>
    </location>
</feature>
<gene>
    <name evidence="3" type="ORF">SE19_04100</name>
</gene>
<evidence type="ECO:0000259" key="1">
    <source>
        <dbReference type="Pfam" id="PF01548"/>
    </source>
</evidence>
<evidence type="ECO:0000259" key="2">
    <source>
        <dbReference type="Pfam" id="PF02371"/>
    </source>
</evidence>
<dbReference type="EMBL" id="LJCQ01000186">
    <property type="protein sequence ID" value="KPV46770.1"/>
    <property type="molecule type" value="Genomic_DNA"/>
</dbReference>
<dbReference type="InterPro" id="IPR002525">
    <property type="entry name" value="Transp_IS110-like_N"/>
</dbReference>
<dbReference type="RefSeq" id="WP_054964108.1">
    <property type="nucleotide sequence ID" value="NZ_LJCQ01000186.1"/>
</dbReference>
<evidence type="ECO:0000313" key="4">
    <source>
        <dbReference type="Proteomes" id="UP000050515"/>
    </source>
</evidence>
<dbReference type="PANTHER" id="PTHR33055">
    <property type="entry name" value="TRANSPOSASE FOR INSERTION SEQUENCE ELEMENT IS1111A"/>
    <property type="match status" value="1"/>
</dbReference>
<dbReference type="GO" id="GO:0004803">
    <property type="term" value="F:transposase activity"/>
    <property type="evidence" value="ECO:0007669"/>
    <property type="project" value="InterPro"/>
</dbReference>
<name>A0A0P9ESD6_9ARCH</name>
<dbReference type="GO" id="GO:0003677">
    <property type="term" value="F:DNA binding"/>
    <property type="evidence" value="ECO:0007669"/>
    <property type="project" value="InterPro"/>
</dbReference>
<protein>
    <submittedName>
        <fullName evidence="3">Uncharacterized protein</fullName>
    </submittedName>
</protein>
<comment type="caution">
    <text evidence="3">The sequence shown here is derived from an EMBL/GenBank/DDBJ whole genome shotgun (WGS) entry which is preliminary data.</text>
</comment>
<dbReference type="InterPro" id="IPR047650">
    <property type="entry name" value="Transpos_IS110"/>
</dbReference>
<dbReference type="InterPro" id="IPR003346">
    <property type="entry name" value="Transposase_20"/>
</dbReference>
<dbReference type="Pfam" id="PF01548">
    <property type="entry name" value="DEDD_Tnp_IS110"/>
    <property type="match status" value="1"/>
</dbReference>
<dbReference type="GeneID" id="84222639"/>
<reference evidence="3 4" key="1">
    <citation type="submission" date="2015-09" db="EMBL/GenBank/DDBJ databases">
        <title>Draft genome sequence of Acidiplasma aeolicum DSM 18409.</title>
        <authorList>
            <person name="Hemp J."/>
        </authorList>
    </citation>
    <scope>NUCLEOTIDE SEQUENCE [LARGE SCALE GENOMIC DNA]</scope>
    <source>
        <strain evidence="3 4">V</strain>
    </source>
</reference>
<dbReference type="Proteomes" id="UP000050515">
    <property type="component" value="Unassembled WGS sequence"/>
</dbReference>
<organism evidence="3 4">
    <name type="scientific">Acidiplasma aeolicum</name>
    <dbReference type="NCBI Taxonomy" id="507754"/>
    <lineage>
        <taxon>Archaea</taxon>
        <taxon>Methanobacteriati</taxon>
        <taxon>Thermoplasmatota</taxon>
        <taxon>Thermoplasmata</taxon>
        <taxon>Thermoplasmatales</taxon>
        <taxon>Ferroplasmaceae</taxon>
        <taxon>Acidiplasma</taxon>
    </lineage>
</organism>
<dbReference type="Pfam" id="PF02371">
    <property type="entry name" value="Transposase_20"/>
    <property type="match status" value="1"/>
</dbReference>
<evidence type="ECO:0000313" key="3">
    <source>
        <dbReference type="EMBL" id="KPV46770.1"/>
    </source>
</evidence>
<accession>A0A0P9ESD6</accession>
<feature type="domain" description="Transposase IS116/IS110/IS902 C-terminal" evidence="2">
    <location>
        <begin position="213"/>
        <end position="297"/>
    </location>
</feature>
<dbReference type="PANTHER" id="PTHR33055:SF13">
    <property type="entry name" value="TRANSPOSASE"/>
    <property type="match status" value="1"/>
</dbReference>
<sequence>MIDIVIGLDVHKHSVYATVLNDNGELVIQRNTENNISVLDSFLNDYKEHDIVIESSTSGKYLSKALMKLNYKIHLINPDKISAIDGFKKTDREDSYKLAYLYRINALKEIYIPSEEIENIRTLVRYRHSLGEEITVKKNQIHAILASYGIIIKAADPFGKKGLREISNNYNKLNSSDRIVLRSLLSDISGIKSREKEIETELSNIAVNNNNIKLLMTIPGINYYSACGIYSEIGDISRFKNKERFASYTGLIPKEYSSGEKVVKGHITKHGPSILRFFLTEISHIIIKYTKKFRTKYLSIVRRLGKKRSIIAIARILAETIFTMLKNNTGYIDYERNKTDLKNIDYSYYDKLESLAIRKRRAMEYTLLKGNNDIKGDSANLKYNGGIKDC</sequence>
<proteinExistence type="predicted"/>